<evidence type="ECO:0000313" key="3">
    <source>
        <dbReference type="EMBL" id="BAJ28091.1"/>
    </source>
</evidence>
<dbReference type="PANTHER" id="PTHR40254">
    <property type="entry name" value="BLR0577 PROTEIN"/>
    <property type="match status" value="1"/>
</dbReference>
<dbReference type="EMBL" id="AP010968">
    <property type="protein sequence ID" value="BAJ28091.1"/>
    <property type="molecule type" value="Genomic_DNA"/>
</dbReference>
<reference evidence="3 4" key="1">
    <citation type="journal article" date="2010" name="DNA Res.">
        <title>Genome sequence of Kitasatospora setae NBRC 14216T: an evolutionary snapshot of the family Streptomycetaceae.</title>
        <authorList>
            <person name="Ichikawa N."/>
            <person name="Oguchi A."/>
            <person name="Ikeda H."/>
            <person name="Ishikawa J."/>
            <person name="Kitani S."/>
            <person name="Watanabe Y."/>
            <person name="Nakamura S."/>
            <person name="Katano Y."/>
            <person name="Kishi E."/>
            <person name="Sasagawa M."/>
            <person name="Ankai A."/>
            <person name="Fukui S."/>
            <person name="Hashimoto Y."/>
            <person name="Kamata S."/>
            <person name="Otoguro M."/>
            <person name="Tanikawa S."/>
            <person name="Nihira T."/>
            <person name="Horinouchi S."/>
            <person name="Ohnishi Y."/>
            <person name="Hayakawa M."/>
            <person name="Kuzuyama T."/>
            <person name="Arisawa A."/>
            <person name="Nomoto F."/>
            <person name="Miura H."/>
            <person name="Takahashi Y."/>
            <person name="Fujita N."/>
        </authorList>
    </citation>
    <scope>NUCLEOTIDE SEQUENCE [LARGE SCALE GENOMIC DNA]</scope>
    <source>
        <strain evidence="4">ATCC 33774 / DSM 43861 / JCM 3304 / KCC A-0304 / NBRC 14216 / KM-6054</strain>
    </source>
</reference>
<dbReference type="PATRIC" id="fig|452652.3.peg.2284"/>
<proteinExistence type="predicted"/>
<gene>
    <name evidence="3" type="ordered locus">KSE_22710</name>
</gene>
<keyword evidence="4" id="KW-1185">Reference proteome</keyword>
<dbReference type="InterPro" id="IPR036188">
    <property type="entry name" value="FAD/NAD-bd_sf"/>
</dbReference>
<dbReference type="eggNOG" id="COG4529">
    <property type="taxonomic scope" value="Bacteria"/>
</dbReference>
<feature type="domain" description="FAD-dependent urate hydroxylase HpyO/Asp monooxygenase CreE-like FAD/NAD(P)-binding" evidence="2">
    <location>
        <begin position="25"/>
        <end position="201"/>
    </location>
</feature>
<evidence type="ECO:0000259" key="2">
    <source>
        <dbReference type="Pfam" id="PF13454"/>
    </source>
</evidence>
<evidence type="ECO:0000256" key="1">
    <source>
        <dbReference type="SAM" id="MobiDB-lite"/>
    </source>
</evidence>
<dbReference type="STRING" id="452652.KSE_22710"/>
<sequence>MTPPSPTQPSPAQSGAEQSGPTRLAVVGGGPTCTYVLERLAALTRRPDAGTELEIVVYDRSGEFGSGKVHSPRQSRTSYLNRIVGQVAFGADESVVDAGPLLPAADRPTLLEWCRDRFAATGDAAYDLVAEDWPKRYLHGEALQDRFRRYVDLLRATPGVTVDLRQAEVVDLAEDGDRLALLTADGADPYRADLVLMLTGHSSNDPALEARTAGWAAFAAEHGSTLIASAYPLEHSLEVPGTGPGNTVACLGMGLTGIDVILYLTEGRGGTFEPGEDGRLVYRRSGREPDSVVAFSRNGLFTFARPFNQKERDIAALEYRGAFLTVPAVGELRRTVGRPALLGGREQRQLDFERHLFPLIVLEMALIQYGTLYGPEFRAAAVEAARPGYDKFLADADAFPDHRAAAAALTAPLDELAAATAAAVDRVLDGADPLDGGRPAPAGLELAPLVRSFLTVVHGAETADRLLERAGDPTAFAAAVAAAVSPYRHAARAAGHAFSWERTIDPVPRGSYRTAAGYREALLDFLDRDIRWAAQGNLDNPAKAAADAAWRDLRGVVIEAVDFGGLRAGSHRTFLEVYTGHHNRLCQGASREAMEKVRALIEAGLVDVSLGPDTEVSCDAATGRFRIGGAVTGAHRLADTLVDARVHGFDAARDVRPIYPNLLRRGLVRKWANPGLDEPDFVPGGLDLTPEFHPYRADGRVERRITVLGPPSEGVMYHQIGALRPHKDHHVLRDILSWTNAFLPRPAEPGDRPERTDA</sequence>
<evidence type="ECO:0000313" key="4">
    <source>
        <dbReference type="Proteomes" id="UP000007076"/>
    </source>
</evidence>
<accession>E4NA60</accession>
<dbReference type="KEGG" id="ksk:KSE_22710"/>
<dbReference type="RefSeq" id="WP_014135407.1">
    <property type="nucleotide sequence ID" value="NC_016109.1"/>
</dbReference>
<dbReference type="PANTHER" id="PTHR40254:SF1">
    <property type="entry name" value="BLR0577 PROTEIN"/>
    <property type="match status" value="1"/>
</dbReference>
<dbReference type="Pfam" id="PF13454">
    <property type="entry name" value="NAD_binding_9"/>
    <property type="match status" value="1"/>
</dbReference>
<dbReference type="AlphaFoldDB" id="E4NA60"/>
<dbReference type="InterPro" id="IPR052189">
    <property type="entry name" value="L-asp_N-monooxygenase_NS-form"/>
</dbReference>
<dbReference type="SUPFAM" id="SSF51905">
    <property type="entry name" value="FAD/NAD(P)-binding domain"/>
    <property type="match status" value="1"/>
</dbReference>
<feature type="region of interest" description="Disordered" evidence="1">
    <location>
        <begin position="1"/>
        <end position="23"/>
    </location>
</feature>
<dbReference type="HOGENOM" id="CLU_016297_0_0_11"/>
<protein>
    <recommendedName>
        <fullName evidence="2">FAD-dependent urate hydroxylase HpyO/Asp monooxygenase CreE-like FAD/NAD(P)-binding domain-containing protein</fullName>
    </recommendedName>
</protein>
<name>E4NA60_KITSK</name>
<dbReference type="InterPro" id="IPR038732">
    <property type="entry name" value="HpyO/CreE_NAD-binding"/>
</dbReference>
<dbReference type="Proteomes" id="UP000007076">
    <property type="component" value="Chromosome"/>
</dbReference>
<organism evidence="3 4">
    <name type="scientific">Kitasatospora setae (strain ATCC 33774 / DSM 43861 / JCM 3304 / KCC A-0304 / NBRC 14216 / KM-6054)</name>
    <name type="common">Streptomyces setae</name>
    <dbReference type="NCBI Taxonomy" id="452652"/>
    <lineage>
        <taxon>Bacteria</taxon>
        <taxon>Bacillati</taxon>
        <taxon>Actinomycetota</taxon>
        <taxon>Actinomycetes</taxon>
        <taxon>Kitasatosporales</taxon>
        <taxon>Streptomycetaceae</taxon>
        <taxon>Kitasatospora</taxon>
    </lineage>
</organism>